<evidence type="ECO:0000256" key="4">
    <source>
        <dbReference type="ARBA" id="ARBA00022801"/>
    </source>
</evidence>
<protein>
    <recommendedName>
        <fullName evidence="12">Dual specificity protein phosphatase</fullName>
        <ecNumber evidence="12">3.1.3.16</ecNumber>
        <ecNumber evidence="12">3.1.3.48</ecNumber>
    </recommendedName>
</protein>
<dbReference type="EC" id="3.1.3.16" evidence="12"/>
<dbReference type="SMART" id="SM00404">
    <property type="entry name" value="PTPc_motif"/>
    <property type="match status" value="1"/>
</dbReference>
<comment type="function">
    <text evidence="10">Regulates mitogenic signal transduction by dephosphorylating both Thr and Tyr residues on MAP kinases ERK1 and ERK2.</text>
</comment>
<comment type="subcellular location">
    <subcellularLocation>
        <location evidence="1">Nucleus</location>
    </subcellularLocation>
</comment>
<dbReference type="Ensembl" id="ENSSSCT00070053131.1">
    <property type="protein sequence ID" value="ENSSSCP00070045013.1"/>
    <property type="gene ID" value="ENSSSCG00070026511.1"/>
</dbReference>
<dbReference type="Proteomes" id="UP000694727">
    <property type="component" value="Unplaced"/>
</dbReference>
<accession>A0A4X1VUX1</accession>
<gene>
    <name evidence="17" type="primary">DUSP4</name>
</gene>
<dbReference type="CDD" id="cd01446">
    <property type="entry name" value="DSP_MapKP"/>
    <property type="match status" value="1"/>
</dbReference>
<evidence type="ECO:0000313" key="18">
    <source>
        <dbReference type="Proteomes" id="UP000314985"/>
    </source>
</evidence>
<keyword evidence="6" id="KW-0007">Acetylation</keyword>
<evidence type="ECO:0000256" key="6">
    <source>
        <dbReference type="ARBA" id="ARBA00022990"/>
    </source>
</evidence>
<evidence type="ECO:0000256" key="2">
    <source>
        <dbReference type="ARBA" id="ARBA00008601"/>
    </source>
</evidence>
<dbReference type="Ensembl" id="ENSSSCT00055036852.1">
    <property type="protein sequence ID" value="ENSSSCP00055029295.1"/>
    <property type="gene ID" value="ENSSSCG00055018839.1"/>
</dbReference>
<dbReference type="AlphaFoldDB" id="A0A4X1VUX1"/>
<evidence type="ECO:0000256" key="9">
    <source>
        <dbReference type="ARBA" id="ARBA00048336"/>
    </source>
</evidence>
<dbReference type="InterPro" id="IPR016130">
    <property type="entry name" value="Tyr_Pase_AS"/>
</dbReference>
<dbReference type="FunFam" id="3.40.250.10:FF:000027">
    <property type="entry name" value="Dual specificity phosphatase 4"/>
    <property type="match status" value="1"/>
</dbReference>
<dbReference type="PROSITE" id="PS50054">
    <property type="entry name" value="TYR_PHOSPHATASE_DUAL"/>
    <property type="match status" value="1"/>
</dbReference>
<comment type="catalytic activity">
    <reaction evidence="12">
        <text>O-phospho-L-tyrosyl-[protein] + H2O = L-tyrosyl-[protein] + phosphate</text>
        <dbReference type="Rhea" id="RHEA:10684"/>
        <dbReference type="Rhea" id="RHEA-COMP:10136"/>
        <dbReference type="Rhea" id="RHEA-COMP:20101"/>
        <dbReference type="ChEBI" id="CHEBI:15377"/>
        <dbReference type="ChEBI" id="CHEBI:43474"/>
        <dbReference type="ChEBI" id="CHEBI:46858"/>
        <dbReference type="ChEBI" id="CHEBI:61978"/>
        <dbReference type="EC" id="3.1.3.48"/>
    </reaction>
</comment>
<dbReference type="GO" id="GO:0017017">
    <property type="term" value="F:MAP kinase tyrosine/serine/threonine phosphatase activity"/>
    <property type="evidence" value="ECO:0007669"/>
    <property type="project" value="InterPro"/>
</dbReference>
<sequence length="436" mass="47399">MGRGEAGRAGWTLVQRSPVHLAQLAQASFASSCAQQPRLPATMVTVEELREMDCSVLKRLMNRDENGGGAAGSGSHGALGLLSGSKCLLLDCRPFLAHSAGYIRGSVNVRCNTIVRRRAKGSVSLEQILPAEEEVRARLRSGLYSAVIVYDERSPRAESLREDSTVSLVVQALRRNAERTDICLLKGGYERFSSEYPEFCSKTKALAAIPPAVPPSAGESLDLGCSSCATPLHDQGGPVEILPFLYLGSAYHAARRDMLDALGITALLNVSSDCPNHFEGHYQYKCIPVEDNHKADISSWFMEAIEYIDAVKECRGRVLVHCQAGISRSATICLAYLMMKKRVRLEEAFEFVKQRRSIISPNFSFMGQLLQFESQVLATSCAVEAASPSGPLRERGKATPTPTSQFVFSFPVSVGVHPTPSSLPYLHSPITTSPSC</sequence>
<feature type="domain" description="Rhodanese" evidence="16">
    <location>
        <begin position="83"/>
        <end position="201"/>
    </location>
</feature>
<reference evidence="17" key="2">
    <citation type="submission" date="2025-05" db="UniProtKB">
        <authorList>
            <consortium name="Ensembl"/>
        </authorList>
    </citation>
    <scope>IDENTIFICATION</scope>
</reference>
<dbReference type="PROSITE" id="PS51257">
    <property type="entry name" value="PROKAR_LIPOPROTEIN"/>
    <property type="match status" value="1"/>
</dbReference>
<feature type="domain" description="Tyrosine-protein phosphatase" evidence="14">
    <location>
        <begin position="237"/>
        <end position="378"/>
    </location>
</feature>
<evidence type="ECO:0000256" key="12">
    <source>
        <dbReference type="PIRNR" id="PIRNR000939"/>
    </source>
</evidence>
<evidence type="ECO:0000256" key="8">
    <source>
        <dbReference type="ARBA" id="ARBA00047761"/>
    </source>
</evidence>
<comment type="similarity">
    <text evidence="2 12">Belongs to the protein-tyrosine phosphatase family. Non-receptor class dual specificity subfamily.</text>
</comment>
<evidence type="ECO:0000259" key="16">
    <source>
        <dbReference type="PROSITE" id="PS50206"/>
    </source>
</evidence>
<dbReference type="Proteomes" id="UP000694725">
    <property type="component" value="Unplaced"/>
</dbReference>
<dbReference type="InterPro" id="IPR003595">
    <property type="entry name" value="Tyr_Pase_cat"/>
</dbReference>
<evidence type="ECO:0000256" key="13">
    <source>
        <dbReference type="PIRSR" id="PIRSR000939-1"/>
    </source>
</evidence>
<dbReference type="SMART" id="SM00195">
    <property type="entry name" value="DSPc"/>
    <property type="match status" value="1"/>
</dbReference>
<proteinExistence type="inferred from homology"/>
<comment type="catalytic activity">
    <reaction evidence="9 12">
        <text>O-phospho-L-threonyl-[protein] + H2O = L-threonyl-[protein] + phosphate</text>
        <dbReference type="Rhea" id="RHEA:47004"/>
        <dbReference type="Rhea" id="RHEA-COMP:11060"/>
        <dbReference type="Rhea" id="RHEA-COMP:11605"/>
        <dbReference type="ChEBI" id="CHEBI:15377"/>
        <dbReference type="ChEBI" id="CHEBI:30013"/>
        <dbReference type="ChEBI" id="CHEBI:43474"/>
        <dbReference type="ChEBI" id="CHEBI:61977"/>
        <dbReference type="EC" id="3.1.3.16"/>
    </reaction>
</comment>
<name>A0A4X1VUX1_PIG</name>
<dbReference type="GO" id="GO:0004725">
    <property type="term" value="F:protein tyrosine phosphatase activity"/>
    <property type="evidence" value="ECO:0007669"/>
    <property type="project" value="UniProtKB-EC"/>
</dbReference>
<dbReference type="GO" id="GO:0004722">
    <property type="term" value="F:protein serine/threonine phosphatase activity"/>
    <property type="evidence" value="ECO:0007669"/>
    <property type="project" value="UniProtKB-EC"/>
</dbReference>
<evidence type="ECO:0000256" key="1">
    <source>
        <dbReference type="ARBA" id="ARBA00004123"/>
    </source>
</evidence>
<dbReference type="Gene3D" id="3.40.250.10">
    <property type="entry name" value="Rhodanese-like domain"/>
    <property type="match status" value="1"/>
</dbReference>
<dbReference type="PANTHER" id="PTHR10159">
    <property type="entry name" value="DUAL SPECIFICITY PROTEIN PHOSPHATASE"/>
    <property type="match status" value="1"/>
</dbReference>
<dbReference type="SMART" id="SM00450">
    <property type="entry name" value="RHOD"/>
    <property type="match status" value="1"/>
</dbReference>
<dbReference type="Ensembl" id="ENSSSCT00065052753.1">
    <property type="protein sequence ID" value="ENSSSCP00065022938.1"/>
    <property type="gene ID" value="ENSSSCG00065038589.1"/>
</dbReference>
<dbReference type="SUPFAM" id="SSF52799">
    <property type="entry name" value="(Phosphotyrosine protein) phosphatases II"/>
    <property type="match status" value="1"/>
</dbReference>
<keyword evidence="4 12" id="KW-0378">Hydrolase</keyword>
<dbReference type="PANTHER" id="PTHR10159:SF111">
    <property type="entry name" value="DUAL SPECIFICITY PROTEIN PHOSPHATASE 4"/>
    <property type="match status" value="1"/>
</dbReference>
<evidence type="ECO:0000256" key="10">
    <source>
        <dbReference type="ARBA" id="ARBA00059191"/>
    </source>
</evidence>
<evidence type="ECO:0000256" key="11">
    <source>
        <dbReference type="ARBA" id="ARBA00065395"/>
    </source>
</evidence>
<feature type="active site" description="Phosphocysteine intermediate" evidence="13">
    <location>
        <position position="322"/>
    </location>
</feature>
<dbReference type="Ensembl" id="ENSSSCT00060052629.1">
    <property type="protein sequence ID" value="ENSSSCP00060022419.1"/>
    <property type="gene ID" value="ENSSSCG00060038914.1"/>
</dbReference>
<dbReference type="CDD" id="cd14640">
    <property type="entry name" value="DSP_DUSP4"/>
    <property type="match status" value="1"/>
</dbReference>
<dbReference type="EC" id="3.1.3.48" evidence="12"/>
<keyword evidence="3" id="KW-0597">Phosphoprotein</keyword>
<dbReference type="InterPro" id="IPR036873">
    <property type="entry name" value="Rhodanese-like_dom_sf"/>
</dbReference>
<dbReference type="SUPFAM" id="SSF52821">
    <property type="entry name" value="Rhodanese/Cell cycle control phosphatase"/>
    <property type="match status" value="1"/>
</dbReference>
<dbReference type="Gene3D" id="3.90.190.10">
    <property type="entry name" value="Protein tyrosine phosphatase superfamily"/>
    <property type="match status" value="1"/>
</dbReference>
<dbReference type="Ensembl" id="ENSSSCT00025010707.1">
    <property type="protein sequence ID" value="ENSSSCP00025004300.1"/>
    <property type="gene ID" value="ENSSSCG00025008042.1"/>
</dbReference>
<dbReference type="PROSITE" id="PS50206">
    <property type="entry name" value="RHODANESE_3"/>
    <property type="match status" value="1"/>
</dbReference>
<dbReference type="Ensembl" id="ENSSSCT00050005105.1">
    <property type="protein sequence ID" value="ENSSSCP00050002088.1"/>
    <property type="gene ID" value="ENSSSCG00050003775.1"/>
</dbReference>
<dbReference type="PROSITE" id="PS50056">
    <property type="entry name" value="TYR_PHOSPHATASE_2"/>
    <property type="match status" value="1"/>
</dbReference>
<evidence type="ECO:0000259" key="14">
    <source>
        <dbReference type="PROSITE" id="PS50054"/>
    </source>
</evidence>
<comment type="catalytic activity">
    <reaction evidence="8">
        <text>O-phospho-L-seryl-[protein] + H2O = L-seryl-[protein] + phosphate</text>
        <dbReference type="Rhea" id="RHEA:20629"/>
        <dbReference type="Rhea" id="RHEA-COMP:9863"/>
        <dbReference type="Rhea" id="RHEA-COMP:11604"/>
        <dbReference type="ChEBI" id="CHEBI:15377"/>
        <dbReference type="ChEBI" id="CHEBI:29999"/>
        <dbReference type="ChEBI" id="CHEBI:43474"/>
        <dbReference type="ChEBI" id="CHEBI:83421"/>
        <dbReference type="EC" id="3.1.3.16"/>
    </reaction>
</comment>
<evidence type="ECO:0000256" key="7">
    <source>
        <dbReference type="ARBA" id="ARBA00023242"/>
    </source>
</evidence>
<dbReference type="GO" id="GO:0005634">
    <property type="term" value="C:nucleus"/>
    <property type="evidence" value="ECO:0007669"/>
    <property type="project" value="UniProtKB-SubCell"/>
</dbReference>
<dbReference type="Proteomes" id="UP000694571">
    <property type="component" value="Unplaced"/>
</dbReference>
<feature type="domain" description="Tyrosine specific protein phosphatases" evidence="15">
    <location>
        <begin position="305"/>
        <end position="356"/>
    </location>
</feature>
<comment type="subunit">
    <text evidence="11">Hollow spherical complex composed of 24 subunits with pseudooctahedral symmetry, has a tetramer as the basic unit.</text>
</comment>
<dbReference type="InterPro" id="IPR008343">
    <property type="entry name" value="MKP"/>
</dbReference>
<organism evidence="17 18">
    <name type="scientific">Sus scrofa</name>
    <name type="common">Pig</name>
    <dbReference type="NCBI Taxonomy" id="9823"/>
    <lineage>
        <taxon>Eukaryota</taxon>
        <taxon>Metazoa</taxon>
        <taxon>Chordata</taxon>
        <taxon>Craniata</taxon>
        <taxon>Vertebrata</taxon>
        <taxon>Euteleostomi</taxon>
        <taxon>Mammalia</taxon>
        <taxon>Eutheria</taxon>
        <taxon>Laurasiatheria</taxon>
        <taxon>Artiodactyla</taxon>
        <taxon>Suina</taxon>
        <taxon>Suidae</taxon>
        <taxon>Sus</taxon>
    </lineage>
</organism>
<dbReference type="InterPro" id="IPR001763">
    <property type="entry name" value="Rhodanese-like_dom"/>
</dbReference>
<dbReference type="PRINTS" id="PR01764">
    <property type="entry name" value="MAPKPHPHTASE"/>
</dbReference>
<dbReference type="PROSITE" id="PS00383">
    <property type="entry name" value="TYR_PHOSPHATASE_1"/>
    <property type="match status" value="1"/>
</dbReference>
<dbReference type="FunFam" id="3.90.190.10:FF:000015">
    <property type="entry name" value="Dual specificity phosphatase 4"/>
    <property type="match status" value="1"/>
</dbReference>
<dbReference type="Pfam" id="PF00581">
    <property type="entry name" value="Rhodanese"/>
    <property type="match status" value="1"/>
</dbReference>
<dbReference type="Proteomes" id="UP000314985">
    <property type="component" value="Chromosome 15"/>
</dbReference>
<dbReference type="InterPro" id="IPR020422">
    <property type="entry name" value="TYR_PHOSPHATASE_DUAL_dom"/>
</dbReference>
<dbReference type="Proteomes" id="UP000694724">
    <property type="component" value="Unplaced"/>
</dbReference>
<dbReference type="InterPro" id="IPR000387">
    <property type="entry name" value="Tyr_Pase_dom"/>
</dbReference>
<reference evidence="17 18" key="1">
    <citation type="submission" date="2017-08" db="EMBL/GenBank/DDBJ databases">
        <title>USMARCv1.0.</title>
        <authorList>
            <person name="Hannum G.I."/>
            <person name="Koren S."/>
            <person name="Schroeder S.G."/>
            <person name="Chin S.C."/>
            <person name="Nonneman D.J."/>
            <person name="Becker S.A."/>
            <person name="Rosen B.D."/>
            <person name="Bickhart D.M."/>
            <person name="Putnam N.H."/>
            <person name="Green R.E."/>
            <person name="Tuggle C.K."/>
            <person name="Liu H."/>
            <person name="Rohrer G.A."/>
            <person name="Warr A."/>
            <person name="Hall R."/>
            <person name="Kim K."/>
            <person name="Hume D.A."/>
            <person name="Talbot R."/>
            <person name="Chow W."/>
            <person name="Howe K."/>
            <person name="Schwartz A.S."/>
            <person name="Watson M."/>
            <person name="Archibald A.L."/>
            <person name="Phillippy A.M."/>
            <person name="Smith T.P.L."/>
        </authorList>
    </citation>
    <scope>NUCLEOTIDE SEQUENCE [LARGE SCALE GENOMIC DNA]</scope>
</reference>
<evidence type="ECO:0000256" key="5">
    <source>
        <dbReference type="ARBA" id="ARBA00022912"/>
    </source>
</evidence>
<dbReference type="Pfam" id="PF00782">
    <property type="entry name" value="DSPc"/>
    <property type="match status" value="1"/>
</dbReference>
<dbReference type="Proteomes" id="UP000694728">
    <property type="component" value="Unplaced"/>
</dbReference>
<evidence type="ECO:0000256" key="3">
    <source>
        <dbReference type="ARBA" id="ARBA00022553"/>
    </source>
</evidence>
<keyword evidence="7" id="KW-0539">Nucleus</keyword>
<evidence type="ECO:0000259" key="15">
    <source>
        <dbReference type="PROSITE" id="PS50056"/>
    </source>
</evidence>
<evidence type="ECO:0000313" key="17">
    <source>
        <dbReference type="Ensembl" id="ENSSSCP00070045013.1"/>
    </source>
</evidence>
<dbReference type="Ensembl" id="ENSSSCT00045024123.1">
    <property type="protein sequence ID" value="ENSSSCP00045016643.1"/>
    <property type="gene ID" value="ENSSSCG00045014169.1"/>
</dbReference>
<dbReference type="PIRSF" id="PIRSF000939">
    <property type="entry name" value="MAPK_Ptase"/>
    <property type="match status" value="1"/>
</dbReference>
<dbReference type="InterPro" id="IPR000340">
    <property type="entry name" value="Dual-sp_phosphatase_cat-dom"/>
</dbReference>
<keyword evidence="5 12" id="KW-0904">Protein phosphatase</keyword>
<dbReference type="InterPro" id="IPR029021">
    <property type="entry name" value="Prot-tyrosine_phosphatase-like"/>
</dbReference>
<dbReference type="Proteomes" id="UP000694723">
    <property type="component" value="Unplaced"/>
</dbReference>